<feature type="transmembrane region" description="Helical" evidence="1">
    <location>
        <begin position="48"/>
        <end position="69"/>
    </location>
</feature>
<accession>A0A382EYA7</accession>
<dbReference type="EMBL" id="UINC01046625">
    <property type="protein sequence ID" value="SVB54891.1"/>
    <property type="molecule type" value="Genomic_DNA"/>
</dbReference>
<sequence length="439" mass="51012">CRFNYGDNINNCNINKMNSKINTLSCTFEDSKLEENYLDNKWVKVSSFYTKVPIVTTSGLVLFLLSLYLRNAFELKTTIIPIILIAFYVIIFFQKDEFKRRFLDKSIQFMAIVLMPLWMYLDFERLSNLPHIAFLPLMQSILWISLFPFTFVPSIVVSTIPFLASFPILVNYDSMNIPMYIVFYFNPHFLLILNKWKAEKESRSNFLKGVIIEKNEKLMHQTLKRYFGDTLSDKIISQKGELEGENKWVTILFADLGNYSTITESMSPEVALEFLNEYFTKMHEVIKEFEGHTLNYIGDSVMVVFGAPEKLKNHENQAVMCSLKMKEKLKELNQEWDNKETSRYWKNHNIDLITMRIGIHTGTVIAGNVGSQEMMQYSTIGDTVNVAARLEQANKEFKTQIAFSYEIYTSLTQELHNKAKMIGEITLKGRSSTTKVYSI</sequence>
<dbReference type="GO" id="GO:0009190">
    <property type="term" value="P:cyclic nucleotide biosynthetic process"/>
    <property type="evidence" value="ECO:0007669"/>
    <property type="project" value="InterPro"/>
</dbReference>
<dbReference type="Gene3D" id="3.30.70.1230">
    <property type="entry name" value="Nucleotide cyclase"/>
    <property type="match status" value="1"/>
</dbReference>
<name>A0A382EYA7_9ZZZZ</name>
<evidence type="ECO:0000259" key="2">
    <source>
        <dbReference type="PROSITE" id="PS50125"/>
    </source>
</evidence>
<gene>
    <name evidence="3" type="ORF">METZ01_LOCUS207745</name>
</gene>
<proteinExistence type="predicted"/>
<feature type="domain" description="Guanylate cyclase" evidence="2">
    <location>
        <begin position="250"/>
        <end position="391"/>
    </location>
</feature>
<keyword evidence="1" id="KW-0812">Transmembrane</keyword>
<dbReference type="AlphaFoldDB" id="A0A382EYA7"/>
<dbReference type="InterPro" id="IPR029787">
    <property type="entry name" value="Nucleotide_cyclase"/>
</dbReference>
<evidence type="ECO:0000256" key="1">
    <source>
        <dbReference type="SAM" id="Phobius"/>
    </source>
</evidence>
<dbReference type="CDD" id="cd07302">
    <property type="entry name" value="CHD"/>
    <property type="match status" value="1"/>
</dbReference>
<dbReference type="SMART" id="SM00044">
    <property type="entry name" value="CYCc"/>
    <property type="match status" value="1"/>
</dbReference>
<dbReference type="PANTHER" id="PTHR43081">
    <property type="entry name" value="ADENYLATE CYCLASE, TERMINAL-DIFFERENTIATION SPECIFIC-RELATED"/>
    <property type="match status" value="1"/>
</dbReference>
<keyword evidence="1" id="KW-1133">Transmembrane helix</keyword>
<dbReference type="InterPro" id="IPR001054">
    <property type="entry name" value="A/G_cyclase"/>
</dbReference>
<reference evidence="3" key="1">
    <citation type="submission" date="2018-05" db="EMBL/GenBank/DDBJ databases">
        <authorList>
            <person name="Lanie J.A."/>
            <person name="Ng W.-L."/>
            <person name="Kazmierczak K.M."/>
            <person name="Andrzejewski T.M."/>
            <person name="Davidsen T.M."/>
            <person name="Wayne K.J."/>
            <person name="Tettelin H."/>
            <person name="Glass J.I."/>
            <person name="Rusch D."/>
            <person name="Podicherti R."/>
            <person name="Tsui H.-C.T."/>
            <person name="Winkler M.E."/>
        </authorList>
    </citation>
    <scope>NUCLEOTIDE SEQUENCE</scope>
</reference>
<keyword evidence="1" id="KW-0472">Membrane</keyword>
<feature type="transmembrane region" description="Helical" evidence="1">
    <location>
        <begin position="177"/>
        <end position="196"/>
    </location>
</feature>
<dbReference type="GO" id="GO:0035556">
    <property type="term" value="P:intracellular signal transduction"/>
    <property type="evidence" value="ECO:0007669"/>
    <property type="project" value="InterPro"/>
</dbReference>
<dbReference type="PROSITE" id="PS50125">
    <property type="entry name" value="GUANYLATE_CYCLASE_2"/>
    <property type="match status" value="1"/>
</dbReference>
<dbReference type="InterPro" id="IPR050697">
    <property type="entry name" value="Adenylyl/Guanylyl_Cyclase_3/4"/>
</dbReference>
<dbReference type="SUPFAM" id="SSF55073">
    <property type="entry name" value="Nucleotide cyclase"/>
    <property type="match status" value="1"/>
</dbReference>
<evidence type="ECO:0000313" key="3">
    <source>
        <dbReference type="EMBL" id="SVB54891.1"/>
    </source>
</evidence>
<protein>
    <recommendedName>
        <fullName evidence="2">Guanylate cyclase domain-containing protein</fullName>
    </recommendedName>
</protein>
<organism evidence="3">
    <name type="scientific">marine metagenome</name>
    <dbReference type="NCBI Taxonomy" id="408172"/>
    <lineage>
        <taxon>unclassified sequences</taxon>
        <taxon>metagenomes</taxon>
        <taxon>ecological metagenomes</taxon>
    </lineage>
</organism>
<dbReference type="PANTHER" id="PTHR43081:SF1">
    <property type="entry name" value="ADENYLATE CYCLASE, TERMINAL-DIFFERENTIATION SPECIFIC"/>
    <property type="match status" value="1"/>
</dbReference>
<feature type="transmembrane region" description="Helical" evidence="1">
    <location>
        <begin position="75"/>
        <end position="93"/>
    </location>
</feature>
<dbReference type="Pfam" id="PF00211">
    <property type="entry name" value="Guanylate_cyc"/>
    <property type="match status" value="1"/>
</dbReference>
<feature type="transmembrane region" description="Helical" evidence="1">
    <location>
        <begin position="141"/>
        <end position="170"/>
    </location>
</feature>
<feature type="non-terminal residue" evidence="3">
    <location>
        <position position="1"/>
    </location>
</feature>